<dbReference type="PROSITE" id="PS51412">
    <property type="entry name" value="MACPF_2"/>
    <property type="match status" value="1"/>
</dbReference>
<dbReference type="InterPro" id="IPR023341">
    <property type="entry name" value="MABP"/>
</dbReference>
<accession>A0A1Y3FAZ9</accession>
<dbReference type="EMBL" id="MDHH01000001">
    <property type="protein sequence ID" value="OUE03701.1"/>
    <property type="molecule type" value="Genomic_DNA"/>
</dbReference>
<proteinExistence type="predicted"/>
<evidence type="ECO:0000313" key="1">
    <source>
        <dbReference type="EMBL" id="OUE03701.1"/>
    </source>
</evidence>
<dbReference type="Pfam" id="PF01823">
    <property type="entry name" value="MACPF"/>
    <property type="match status" value="1"/>
</dbReference>
<evidence type="ECO:0000313" key="2">
    <source>
        <dbReference type="Proteomes" id="UP000195062"/>
    </source>
</evidence>
<dbReference type="Proteomes" id="UP000195062">
    <property type="component" value="Unassembled WGS sequence"/>
</dbReference>
<gene>
    <name evidence="1" type="ORF">CMMCAS07_02045</name>
</gene>
<name>A0A1Y3FAZ9_CLAMM</name>
<organism evidence="1 2">
    <name type="scientific">Clavibacter michiganensis subsp. michiganensis</name>
    <dbReference type="NCBI Taxonomy" id="33013"/>
    <lineage>
        <taxon>Bacteria</taxon>
        <taxon>Bacillati</taxon>
        <taxon>Actinomycetota</taxon>
        <taxon>Actinomycetes</taxon>
        <taxon>Micrococcales</taxon>
        <taxon>Microbacteriaceae</taxon>
        <taxon>Clavibacter</taxon>
    </lineage>
</organism>
<protein>
    <submittedName>
        <fullName evidence="1">MAC/Perforin domain protein</fullName>
    </submittedName>
</protein>
<reference evidence="1 2" key="1">
    <citation type="submission" date="2016-08" db="EMBL/GenBank/DDBJ databases">
        <title>Genome sequence of Clavibacter michiganensis subsp. michiganensis strain CASJ007.</title>
        <authorList>
            <person name="Thapa S.P."/>
            <person name="Coaker G."/>
        </authorList>
    </citation>
    <scope>NUCLEOTIDE SEQUENCE [LARGE SCALE GENOMIC DNA]</scope>
    <source>
        <strain evidence="1">CASJ007</strain>
    </source>
</reference>
<dbReference type="InterPro" id="IPR020864">
    <property type="entry name" value="MACPF"/>
</dbReference>
<comment type="caution">
    <text evidence="1">The sequence shown here is derived from an EMBL/GenBank/DDBJ whole genome shotgun (WGS) entry which is preliminary data.</text>
</comment>
<dbReference type="PROSITE" id="PS51498">
    <property type="entry name" value="MABP"/>
    <property type="match status" value="1"/>
</dbReference>
<keyword evidence="2" id="KW-1185">Reference proteome</keyword>
<dbReference type="GO" id="GO:0005737">
    <property type="term" value="C:cytoplasm"/>
    <property type="evidence" value="ECO:0007669"/>
    <property type="project" value="UniProtKB-ARBA"/>
</dbReference>
<dbReference type="Gene3D" id="2.100.10.50">
    <property type="match status" value="1"/>
</dbReference>
<dbReference type="AlphaFoldDB" id="A0A1Y3FAZ9"/>
<dbReference type="RefSeq" id="WP_086505755.1">
    <property type="nucleotide sequence ID" value="NZ_CP047054.1"/>
</dbReference>
<sequence>MSDFFVTETDTPRILPGVSLTGSTYDVFGDDATNDSAIFQIFDWSKAEWGTTEINGTEYRIPKLMNAEGVAGSEYVSIYGNTVEEYQQSLAASVAVSGSNMFFSGSLETQFGSSSMRRSENAFSRVEQVVKLWSIGLPPSKKLRELLSGSFLEALDGLPAAASTSEEQAEYKGFLDTWGAFYLSGMLIGGKTLFTSSVNKLTVDRTLSISVTADLSYKSVTGQISNEDKIKYASQLSQFASSSNTVKNAFGGNPALASRVFDGRVQYDEWSASVAQNPVIVRFDGTRPLTGVWTLCSTPERGKILESYFDDKWAPARSLELSHFPDVVDDLTVVVGNDDQPHVPDGYTKDDYDLNRHAGGKFIYLCWHKVPVSGLRKPERVLQAMQVIYNGDKVPDGYSKINVDLNQGAGGDDVFLCMKQGEYGTDENILDVRVIGGNDSFVPAPYGYKTLPGDLNKGAGGDYVYIAYAN</sequence>